<feature type="compositionally biased region" description="Polar residues" evidence="1">
    <location>
        <begin position="224"/>
        <end position="243"/>
    </location>
</feature>
<keyword evidence="5" id="KW-1185">Reference proteome</keyword>
<feature type="compositionally biased region" description="Low complexity" evidence="1">
    <location>
        <begin position="244"/>
        <end position="271"/>
    </location>
</feature>
<dbReference type="InterPro" id="IPR028850">
    <property type="entry name" value="MUC16"/>
</dbReference>
<feature type="compositionally biased region" description="Low complexity" evidence="1">
    <location>
        <begin position="744"/>
        <end position="819"/>
    </location>
</feature>
<feature type="domain" description="SEA" evidence="3">
    <location>
        <begin position="843"/>
        <end position="963"/>
    </location>
</feature>
<feature type="domain" description="SEA" evidence="3">
    <location>
        <begin position="1667"/>
        <end position="1787"/>
    </location>
</feature>
<feature type="region of interest" description="Disordered" evidence="1">
    <location>
        <begin position="181"/>
        <end position="271"/>
    </location>
</feature>
<dbReference type="SMART" id="SM00200">
    <property type="entry name" value="SEA"/>
    <property type="match status" value="12"/>
</dbReference>
<keyword evidence="2" id="KW-1133">Transmembrane helix</keyword>
<dbReference type="STRING" id="137246.A0A401SFX2"/>
<dbReference type="InterPro" id="IPR000082">
    <property type="entry name" value="SEA_dom"/>
</dbReference>
<accession>A0A401SFX2</accession>
<protein>
    <recommendedName>
        <fullName evidence="3">SEA domain-containing protein</fullName>
    </recommendedName>
</protein>
<dbReference type="OrthoDB" id="9947814at2759"/>
<feature type="compositionally biased region" description="Polar residues" evidence="1">
    <location>
        <begin position="1006"/>
        <end position="1025"/>
    </location>
</feature>
<feature type="region of interest" description="Disordered" evidence="1">
    <location>
        <begin position="969"/>
        <end position="1037"/>
    </location>
</feature>
<evidence type="ECO:0000313" key="5">
    <source>
        <dbReference type="Proteomes" id="UP000287033"/>
    </source>
</evidence>
<feature type="domain" description="SEA" evidence="3">
    <location>
        <begin position="47"/>
        <end position="166"/>
    </location>
</feature>
<feature type="domain" description="SEA" evidence="3">
    <location>
        <begin position="2394"/>
        <end position="2512"/>
    </location>
</feature>
<evidence type="ECO:0000256" key="1">
    <source>
        <dbReference type="SAM" id="MobiDB-lite"/>
    </source>
</evidence>
<evidence type="ECO:0000256" key="2">
    <source>
        <dbReference type="SAM" id="Phobius"/>
    </source>
</evidence>
<feature type="region of interest" description="Disordered" evidence="1">
    <location>
        <begin position="469"/>
        <end position="498"/>
    </location>
</feature>
<dbReference type="PANTHER" id="PTHR14672:SF1">
    <property type="entry name" value="MUCIN-16"/>
    <property type="match status" value="1"/>
</dbReference>
<feature type="transmembrane region" description="Helical" evidence="2">
    <location>
        <begin position="2522"/>
        <end position="2550"/>
    </location>
</feature>
<feature type="region of interest" description="Disordered" evidence="1">
    <location>
        <begin position="375"/>
        <end position="403"/>
    </location>
</feature>
<comment type="caution">
    <text evidence="4">The sequence shown here is derived from an EMBL/GenBank/DDBJ whole genome shotgun (WGS) entry which is preliminary data.</text>
</comment>
<dbReference type="InterPro" id="IPR036364">
    <property type="entry name" value="SEA_dom_sf"/>
</dbReference>
<name>A0A401SFX2_CHIPU</name>
<feature type="domain" description="SEA" evidence="3">
    <location>
        <begin position="1263"/>
        <end position="1383"/>
    </location>
</feature>
<dbReference type="Pfam" id="PF01390">
    <property type="entry name" value="SEA"/>
    <property type="match status" value="13"/>
</dbReference>
<feature type="domain" description="SEA" evidence="3">
    <location>
        <begin position="2257"/>
        <end position="2377"/>
    </location>
</feature>
<feature type="compositionally biased region" description="Low complexity" evidence="1">
    <location>
        <begin position="584"/>
        <end position="656"/>
    </location>
</feature>
<dbReference type="Gene3D" id="3.30.70.960">
    <property type="entry name" value="SEA domain"/>
    <property type="match status" value="13"/>
</dbReference>
<feature type="domain" description="SEA" evidence="3">
    <location>
        <begin position="2124"/>
        <end position="2244"/>
    </location>
</feature>
<keyword evidence="2" id="KW-0812">Transmembrane</keyword>
<organism evidence="4 5">
    <name type="scientific">Chiloscyllium punctatum</name>
    <name type="common">Brownbanded bambooshark</name>
    <name type="synonym">Hemiscyllium punctatum</name>
    <dbReference type="NCBI Taxonomy" id="137246"/>
    <lineage>
        <taxon>Eukaryota</taxon>
        <taxon>Metazoa</taxon>
        <taxon>Chordata</taxon>
        <taxon>Craniata</taxon>
        <taxon>Vertebrata</taxon>
        <taxon>Chondrichthyes</taxon>
        <taxon>Elasmobranchii</taxon>
        <taxon>Galeomorphii</taxon>
        <taxon>Galeoidea</taxon>
        <taxon>Orectolobiformes</taxon>
        <taxon>Hemiscylliidae</taxon>
        <taxon>Chiloscyllium</taxon>
    </lineage>
</organism>
<feature type="compositionally biased region" description="Low complexity" evidence="1">
    <location>
        <begin position="522"/>
        <end position="541"/>
    </location>
</feature>
<dbReference type="Proteomes" id="UP000287033">
    <property type="component" value="Unassembled WGS sequence"/>
</dbReference>
<feature type="domain" description="SEA" evidence="3">
    <location>
        <begin position="1130"/>
        <end position="1250"/>
    </location>
</feature>
<feature type="compositionally biased region" description="Low complexity" evidence="1">
    <location>
        <begin position="201"/>
        <end position="217"/>
    </location>
</feature>
<evidence type="ECO:0000313" key="4">
    <source>
        <dbReference type="EMBL" id="GCC29307.1"/>
    </source>
</evidence>
<keyword evidence="2" id="KW-0472">Membrane</keyword>
<feature type="region of interest" description="Disordered" evidence="1">
    <location>
        <begin position="719"/>
        <end position="825"/>
    </location>
</feature>
<feature type="compositionally biased region" description="Low complexity" evidence="1">
    <location>
        <begin position="719"/>
        <end position="734"/>
    </location>
</feature>
<reference evidence="4 5" key="1">
    <citation type="journal article" date="2018" name="Nat. Ecol. Evol.">
        <title>Shark genomes provide insights into elasmobranch evolution and the origin of vertebrates.</title>
        <authorList>
            <person name="Hara Y"/>
            <person name="Yamaguchi K"/>
            <person name="Onimaru K"/>
            <person name="Kadota M"/>
            <person name="Koyanagi M"/>
            <person name="Keeley SD"/>
            <person name="Tatsumi K"/>
            <person name="Tanaka K"/>
            <person name="Motone F"/>
            <person name="Kageyama Y"/>
            <person name="Nozu R"/>
            <person name="Adachi N"/>
            <person name="Nishimura O"/>
            <person name="Nakagawa R"/>
            <person name="Tanegashima C"/>
            <person name="Kiyatake I"/>
            <person name="Matsumoto R"/>
            <person name="Murakumo K"/>
            <person name="Nishida K"/>
            <person name="Terakita A"/>
            <person name="Kuratani S"/>
            <person name="Sato K"/>
            <person name="Hyodo S Kuraku.S."/>
        </authorList>
    </citation>
    <scope>NUCLEOTIDE SEQUENCE [LARGE SCALE GENOMIC DNA]</scope>
</reference>
<feature type="domain" description="SEA" evidence="3">
    <location>
        <begin position="1984"/>
        <end position="2104"/>
    </location>
</feature>
<dbReference type="SUPFAM" id="SSF82671">
    <property type="entry name" value="SEA domain"/>
    <property type="match status" value="13"/>
</dbReference>
<feature type="region of interest" description="Disordered" evidence="1">
    <location>
        <begin position="584"/>
        <end position="664"/>
    </location>
</feature>
<dbReference type="OMA" id="RTFRDNT"/>
<feature type="non-terminal residue" evidence="4">
    <location>
        <position position="1"/>
    </location>
</feature>
<feature type="region of interest" description="Disordered" evidence="1">
    <location>
        <begin position="522"/>
        <end position="555"/>
    </location>
</feature>
<feature type="domain" description="SEA" evidence="3">
    <location>
        <begin position="1403"/>
        <end position="1525"/>
    </location>
</feature>
<dbReference type="EMBL" id="BEZZ01000245">
    <property type="protein sequence ID" value="GCC29307.1"/>
    <property type="molecule type" value="Genomic_DNA"/>
</dbReference>
<dbReference type="PANTHER" id="PTHR14672">
    <property type="entry name" value="MUCIN-16"/>
    <property type="match status" value="1"/>
</dbReference>
<feature type="domain" description="SEA" evidence="3">
    <location>
        <begin position="1536"/>
        <end position="1656"/>
    </location>
</feature>
<evidence type="ECO:0000259" key="3">
    <source>
        <dbReference type="PROSITE" id="PS50024"/>
    </source>
</evidence>
<feature type="compositionally biased region" description="Low complexity" evidence="1">
    <location>
        <begin position="969"/>
        <end position="1005"/>
    </location>
</feature>
<gene>
    <name evidence="4" type="ORF">chiPu_0007746</name>
</gene>
<feature type="region of interest" description="Disordered" evidence="1">
    <location>
        <begin position="433"/>
        <end position="452"/>
    </location>
</feature>
<feature type="domain" description="SEA" evidence="3">
    <location>
        <begin position="1798"/>
        <end position="1964"/>
    </location>
</feature>
<feature type="compositionally biased region" description="Polar residues" evidence="1">
    <location>
        <begin position="183"/>
        <end position="200"/>
    </location>
</feature>
<dbReference type="PROSITE" id="PS50024">
    <property type="entry name" value="SEA"/>
    <property type="match status" value="12"/>
</dbReference>
<proteinExistence type="predicted"/>
<feature type="compositionally biased region" description="Low complexity" evidence="1">
    <location>
        <begin position="1026"/>
        <end position="1037"/>
    </location>
</feature>
<sequence>SPAIPTTVTSSATPVTTSEASTTQITTLLTVEPPIVPVTVKPDEGIQEKQFNITFTVLKLPFTPALQNLNSSLYTTESTNIRDALSNLYSNQQMSTFLHCRSVSFRPASDGNSTVEAICTFKKSANNQQVDKIQIYHEFQNNTRGITTLGTHTLDSNSLYVDGYHESAVVIRSSSKASISGSTTVTAPLSTSGTEMQTTNTQTSRAALTSTSALAPSNAVAETPTASSTEASPEATTLITSLPSASATEMSTTSTQGLTTSPTSSSAPVATSTISSTATLASTEGSTTETLTITPLVTSTTERQTSIANTQTSTAVQTSTSALLSTLTSTSNTTVSSSEAPTTEAITITTLLPLTNATETVRTNTQTSTEALISTSAHASTSTTVETSTASSTETSKFEATTMTTTHLPTSVAETSTASTKVATAATTPSLIRASTRSTASTSTLASTEGSTTEAITFSLSVSTTTAETLTTSSQTSTAAPTSPSAPGSTSTVAETSAASLTEAKTTITSLPSTSVATEHLTVSAQTSTATQTTTSAPAATRSKVSTPAVSSTTGSTTEVTSITISLSSTSAKTLINTQVSTEALTSTSASTSTATAAETSTTSLTQTSTSEVTTVTSLPMTTAATQPSTANAQSSTTAQISTSASASTSTSPPTTVGNSTKVSTTEAMTVTASVPSTNAETSVASTGSLTTSMTSSSAAASTSTIASTSTLVSTEVSTTEATTFTPSASSTTVKTLNGSAQRSTTAATSASASPVTKKSLTEVSSTESTTVFTTLPSPSVESSSISTSSGSETSTQISTALPSTSTATPVTTSEASSTQTTKIMTVEPPIVPATVNPNEGIQGKEFNITFTVLKLPFTPTLQDHNSSLYISESNNILDALSKLYAKSEVKSSLLHCQSISFRPASDGNSTVEVICTFKISANTPQVDKVGLYHEFQNNTKDITTLGPYTLDSNSLYVNATETLIANTQTSTATPTSTSASASTSTAAETSAASSMQTSTSEATTVTSHPTTRAATKALTANKQPTTASSTSSSVPALTSTAAATSTASSIQTSISEAMTVTSIPSTSETLIESTQASTATVHSTSSKITSATTVRFTEVSTTEATTVTKLASVEPPIIPATVNPNEGTQEREFNITFTVLTLPFTPNLQNLSSPLYLAVSSNILDNLSNLYANSKVKSTFLKCWSARFRPASDGNSTVEAICTFKKTGDTSQTDKVKLYREFQINTKGITTLGNYTLDSSSLYIDATLPTVTTTQLPSGEGEPVEFNVTFVITNLEFTESLQNSSSLLYNSVSSNISYQLTDLYNKSKINKRFSDCKAVSFSPADVGNTRVYAICTFRNDSDPPEVNRITVYRTFRDNTKNISTLGIYILDNNSLYVNGYHETTPLPTKLPTVTTTETPSIERKPIEFNVTFVTTSLELTESLQNSSSSLYNSVSNNISSQLTDLYKKSNINAKFSDCKVVSFSPADDASTRVYAICTFRNDSDPQEVNRVTVYRTFRDNTENISTLGQHTLDNNSLYVNAISPIMSTTPNPETKTLDFNVTFIITNLAPTTTLQESTSALYKSAASIIAFQLDSLFNNSNINTTFSSCRVISLSLANIDDIGVYTICTFRNDSAAQEVNKVTVYHEFRDNTESISTLGSYLLDNNSLYVNAVSPIVSTTPNLQTEPFDFNVTFIITNLILTETLQSPNSALYRSATNIINYQMNNLFTNSKINRTFSSCRVRSFSLANIEDTSVDAVCTFRNDSNPQKVNKVTVYHTFRDNTKSISTLGAYLLDSNSLYVNAISPIMSTIPNLQTESFDFNVTFVITNLNLTATLQSPSSALYKSAANIIANQMNNLFTNSKINRTFSSCRVRSFSVANIEDTSVDAVCTFRNDSNPQEMNNLFSNSKINRTFLSCKVRSFSLANIEDTSVDAVCIFGNKSDPQEVNKVTVYRTFRDNTKSISTLGAYSLDANSLYINDYHESVPSSTVSPTVSTTPDMQTKPFDFNVTFIVTNLALTATLQSSSSALYKSAANIITYQMTKLFTNSKINRTFLSCEVHSFSLANIEDTSVDAVCSFRNDSNPQQVNKVTVYHTFRDNTKSISTLGAYSLDHTSLYVNDYHESVPSSTVSPTVSATPNLQTKPFDFNVTFIITNLALTANLQSSSSALYKSAANIIAYQLNSLFTNSKINRTFSSCRVHSFSQANIEDTSVDIICSFRNDSDPLEVTKVTIYHTFRDNTKGISTLGAYSLDHTSLYVNAEKPVVIVTQSPNEGTRSTDFNVTFTISNLTFIPDLQNLNSSPYKATSSHVINSLRSLYRNSEIKKEFLHCKLAGFRPGNEGNTKVEAICSFKNNPNVNEVDRVTVYNEFRDNTEKITALGIYALIEDSLYVDGYQELKPTVTPTITVPAIREGDLPFELNFTIINRNFTEALNDTNSPEYQSITANITRMLSGLFKKSSLKKSYRTSKVIGLRRGSVKCTCLSYFNPDDANELVTAEKVRKEFTTGTNATNLLGNVYQLKNNSLTVEAKAPISDSKVEIPYWGIILIVLGILLILFLFILGALLIALCLKKKHQGFYNMMQNPAGFYFPHQKFY</sequence>
<feature type="compositionally biased region" description="Low complexity" evidence="1">
    <location>
        <begin position="375"/>
        <end position="402"/>
    </location>
</feature>